<organism evidence="2 3">
    <name type="scientific">Marivirga salinarum</name>
    <dbReference type="NCBI Taxonomy" id="3059078"/>
    <lineage>
        <taxon>Bacteria</taxon>
        <taxon>Pseudomonadati</taxon>
        <taxon>Bacteroidota</taxon>
        <taxon>Cytophagia</taxon>
        <taxon>Cytophagales</taxon>
        <taxon>Marivirgaceae</taxon>
        <taxon>Marivirga</taxon>
    </lineage>
</organism>
<dbReference type="KEGG" id="msaa:QYS49_18775"/>
<proteinExistence type="predicted"/>
<gene>
    <name evidence="2" type="ORF">QYS49_18775</name>
</gene>
<evidence type="ECO:0000313" key="3">
    <source>
        <dbReference type="Proteomes" id="UP001230496"/>
    </source>
</evidence>
<dbReference type="Pfam" id="PF12867">
    <property type="entry name" value="DinB_2"/>
    <property type="match status" value="1"/>
</dbReference>
<evidence type="ECO:0000259" key="1">
    <source>
        <dbReference type="Pfam" id="PF12867"/>
    </source>
</evidence>
<sequence length="153" mass="17616">MQVITNHKVIRNNFEKVVEKVNEADLVMIPAGFNNHIIWNIGHAVVTQNVLLYGMSGLDFTLPTDFIKRYKKGSFPSEIENPKTELEHIFELGKIADEQLGYDIREMRFSDYQKYETSFGITLTSFNDALQFNNIHEAVHLGYVMALKRALGY</sequence>
<protein>
    <submittedName>
        <fullName evidence="2">DinB family protein</fullName>
    </submittedName>
</protein>
<feature type="domain" description="DinB-like" evidence="1">
    <location>
        <begin position="11"/>
        <end position="143"/>
    </location>
</feature>
<keyword evidence="3" id="KW-1185">Reference proteome</keyword>
<dbReference type="SUPFAM" id="SSF109854">
    <property type="entry name" value="DinB/YfiT-like putative metalloenzymes"/>
    <property type="match status" value="1"/>
</dbReference>
<dbReference type="Gene3D" id="1.20.120.450">
    <property type="entry name" value="dinb family like domain"/>
    <property type="match status" value="1"/>
</dbReference>
<reference evidence="2 3" key="1">
    <citation type="submission" date="2023-08" db="EMBL/GenBank/DDBJ databases">
        <title>Comparative genomics and taxonomic characterization of three novel marine species of genus Marivirga.</title>
        <authorList>
            <person name="Muhammad N."/>
            <person name="Kim S.-G."/>
        </authorList>
    </citation>
    <scope>NUCLEOTIDE SEQUENCE [LARGE SCALE GENOMIC DNA]</scope>
    <source>
        <strain evidence="2 3">BDSF4-3</strain>
    </source>
</reference>
<name>A0AA49J926_9BACT</name>
<dbReference type="EMBL" id="CP129971">
    <property type="protein sequence ID" value="WKK73892.2"/>
    <property type="molecule type" value="Genomic_DNA"/>
</dbReference>
<dbReference type="RefSeq" id="WP_308348147.1">
    <property type="nucleotide sequence ID" value="NZ_CP129971.1"/>
</dbReference>
<dbReference type="Proteomes" id="UP001230496">
    <property type="component" value="Chromosome"/>
</dbReference>
<dbReference type="InterPro" id="IPR034660">
    <property type="entry name" value="DinB/YfiT-like"/>
</dbReference>
<dbReference type="AlphaFoldDB" id="A0AA49J926"/>
<evidence type="ECO:0000313" key="2">
    <source>
        <dbReference type="EMBL" id="WKK73892.2"/>
    </source>
</evidence>
<accession>A0AA49J926</accession>
<dbReference type="InterPro" id="IPR024775">
    <property type="entry name" value="DinB-like"/>
</dbReference>